<dbReference type="GO" id="GO:0009432">
    <property type="term" value="P:SOS response"/>
    <property type="evidence" value="ECO:0007669"/>
    <property type="project" value="TreeGrafter"/>
</dbReference>
<dbReference type="InterPro" id="IPR004604">
    <property type="entry name" value="DNA_recomb/repair_RecN"/>
</dbReference>
<feature type="domain" description="RecF/RecN/SMC N-terminal" evidence="11">
    <location>
        <begin position="2"/>
        <end position="534"/>
    </location>
</feature>
<dbReference type="InterPro" id="IPR027417">
    <property type="entry name" value="P-loop_NTPase"/>
</dbReference>
<evidence type="ECO:0000313" key="15">
    <source>
        <dbReference type="Proteomes" id="UP000050502"/>
    </source>
</evidence>
<protein>
    <recommendedName>
        <fullName evidence="3 9">DNA repair protein RecN</fullName>
    </recommendedName>
    <alternativeName>
        <fullName evidence="8 9">Recombination protein N</fullName>
    </alternativeName>
</protein>
<reference evidence="12 14" key="1">
    <citation type="journal article" date="2015" name="Genome Announc.">
        <title>Draft Genome Sequence of a Heterotrophic Facultative Anaerobic Thermophilic Bacterium, Ardenticatena maritima Strain 110ST.</title>
        <authorList>
            <person name="Kawaichi S."/>
            <person name="Yoshida T."/>
            <person name="Sako Y."/>
            <person name="Nakamura R."/>
        </authorList>
    </citation>
    <scope>NUCLEOTIDE SEQUENCE [LARGE SCALE GENOMIC DNA]</scope>
    <source>
        <strain evidence="12 14">110S</strain>
    </source>
</reference>
<comment type="caution">
    <text evidence="12">The sequence shown here is derived from an EMBL/GenBank/DDBJ whole genome shotgun (WGS) entry which is preliminary data.</text>
</comment>
<comment type="similarity">
    <text evidence="2 9">Belongs to the RecN family.</text>
</comment>
<dbReference type="FunFam" id="3.40.50.300:FF:000356">
    <property type="entry name" value="DNA repair protein RecN"/>
    <property type="match status" value="1"/>
</dbReference>
<keyword evidence="10" id="KW-0175">Coiled coil</keyword>
<dbReference type="PIRSF" id="PIRSF003128">
    <property type="entry name" value="RecN"/>
    <property type="match status" value="1"/>
</dbReference>
<feature type="coiled-coil region" evidence="10">
    <location>
        <begin position="327"/>
        <end position="364"/>
    </location>
</feature>
<evidence type="ECO:0000256" key="6">
    <source>
        <dbReference type="ARBA" id="ARBA00022840"/>
    </source>
</evidence>
<feature type="coiled-coil region" evidence="10">
    <location>
        <begin position="250"/>
        <end position="281"/>
    </location>
</feature>
<dbReference type="SUPFAM" id="SSF52540">
    <property type="entry name" value="P-loop containing nucleoside triphosphate hydrolases"/>
    <property type="match status" value="2"/>
</dbReference>
<sequence>MLAELTIRNFAIIDEIRVQFEPGLNVLTGETGAGKSIIIDAVGLLLGDRAQSDVVRAGTDRALVEGVFLVDERLARTLRPRLQERGLVEADDPLDTIILTREVRLHGQNICRINGRPVPLKLLQAVGEQFVDIHGQSEHLSLLRPRTQLRLLDRFAGTLDLRAQFAAKVAEWQQVRKAREALALSERELAQRVDRLTYIVEEIRQANLAPDEEETLQAERRLLANAERLALLSQQAYTLLYEGSDEQQAVLDMLGEVQRALNELARLDERLREQANDVQTAAAILDDVAHTLSDYMERVEYNPARLQEIERRLDQIFHLKRKYGDSIEEVLAVAARAEQELQDLADAEVRLAELREQEEALLHDIGRLGVELSRARREAARQLCAAVEHELRDLRLGHSRLDVAFTWQPSPEGAPVPDAFDNDPTARYAFDASGFDRIEFLVSTNPGEPLKPMARVASGGETARLMLALKTVLGHADETPTLIFDEIDTGIGGRLGGVVGRKLRGLAERHQVLCVTHLPQLAAFGDVHFRIHKVVEGGRTLTRVERLDEQNRLAELAMMLGTGESAWEAAVELRRAARQV</sequence>
<dbReference type="OrthoDB" id="9806954at2"/>
<dbReference type="EMBL" id="BBZA01000137">
    <property type="protein sequence ID" value="GAP63325.1"/>
    <property type="molecule type" value="Genomic_DNA"/>
</dbReference>
<evidence type="ECO:0000259" key="11">
    <source>
        <dbReference type="Pfam" id="PF02463"/>
    </source>
</evidence>
<reference evidence="13 15" key="2">
    <citation type="submission" date="2015-07" db="EMBL/GenBank/DDBJ databases">
        <title>Whole genome sequence of Ardenticatena maritima DSM 23922.</title>
        <authorList>
            <person name="Hemp J."/>
            <person name="Ward L.M."/>
            <person name="Pace L.A."/>
            <person name="Fischer W.W."/>
        </authorList>
    </citation>
    <scope>NUCLEOTIDE SEQUENCE [LARGE SCALE GENOMIC DNA]</scope>
    <source>
        <strain evidence="13 15">110S</strain>
    </source>
</reference>
<comment type="function">
    <text evidence="1 9">May be involved in recombinational repair of damaged DNA.</text>
</comment>
<dbReference type="Pfam" id="PF02463">
    <property type="entry name" value="SMC_N"/>
    <property type="match status" value="1"/>
</dbReference>
<dbReference type="InParanoid" id="A0A0M8K7G2"/>
<dbReference type="NCBIfam" id="TIGR00634">
    <property type="entry name" value="recN"/>
    <property type="match status" value="1"/>
</dbReference>
<dbReference type="GO" id="GO:0005524">
    <property type="term" value="F:ATP binding"/>
    <property type="evidence" value="ECO:0007669"/>
    <property type="project" value="UniProtKB-KW"/>
</dbReference>
<dbReference type="InterPro" id="IPR003395">
    <property type="entry name" value="RecF/RecN/SMC_N"/>
</dbReference>
<gene>
    <name evidence="12" type="primary">recN</name>
    <name evidence="12" type="ORF">ARMA_1748</name>
    <name evidence="13" type="ORF">SE16_08990</name>
</gene>
<evidence type="ECO:0000256" key="3">
    <source>
        <dbReference type="ARBA" id="ARBA00021315"/>
    </source>
</evidence>
<evidence type="ECO:0000256" key="2">
    <source>
        <dbReference type="ARBA" id="ARBA00009441"/>
    </source>
</evidence>
<keyword evidence="6" id="KW-0067">ATP-binding</keyword>
<dbReference type="PATRIC" id="fig|872965.6.peg.1836"/>
<accession>A0A0M8K7G2</accession>
<dbReference type="RefSeq" id="WP_054493176.1">
    <property type="nucleotide sequence ID" value="NZ_BBZA01000137.1"/>
</dbReference>
<evidence type="ECO:0000256" key="8">
    <source>
        <dbReference type="ARBA" id="ARBA00033408"/>
    </source>
</evidence>
<evidence type="ECO:0000313" key="13">
    <source>
        <dbReference type="EMBL" id="KPL87720.1"/>
    </source>
</evidence>
<dbReference type="AlphaFoldDB" id="A0A0M8K7G2"/>
<dbReference type="GO" id="GO:0006281">
    <property type="term" value="P:DNA repair"/>
    <property type="evidence" value="ECO:0007669"/>
    <property type="project" value="UniProtKB-KW"/>
</dbReference>
<evidence type="ECO:0000313" key="12">
    <source>
        <dbReference type="EMBL" id="GAP63325.1"/>
    </source>
</evidence>
<name>A0A0M8K7G2_9CHLR</name>
<dbReference type="FunCoup" id="A0A0M8K7G2">
    <property type="interactions" value="306"/>
</dbReference>
<evidence type="ECO:0000256" key="10">
    <source>
        <dbReference type="SAM" id="Coils"/>
    </source>
</evidence>
<reference evidence="14" key="3">
    <citation type="submission" date="2015-08" db="EMBL/GenBank/DDBJ databases">
        <title>Draft Genome Sequence of a Heterotrophic Facultative Anaerobic Bacterium Ardenticatena maritima Strain 110S.</title>
        <authorList>
            <person name="Kawaichi S."/>
            <person name="Yoshida T."/>
            <person name="Sako Y."/>
            <person name="Nakamura R."/>
        </authorList>
    </citation>
    <scope>NUCLEOTIDE SEQUENCE [LARGE SCALE GENOMIC DNA]</scope>
    <source>
        <strain evidence="14">110S</strain>
    </source>
</reference>
<organism evidence="12 14">
    <name type="scientific">Ardenticatena maritima</name>
    <dbReference type="NCBI Taxonomy" id="872965"/>
    <lineage>
        <taxon>Bacteria</taxon>
        <taxon>Bacillati</taxon>
        <taxon>Chloroflexota</taxon>
        <taxon>Ardenticatenia</taxon>
        <taxon>Ardenticatenales</taxon>
        <taxon>Ardenticatenaceae</taxon>
        <taxon>Ardenticatena</taxon>
    </lineage>
</organism>
<dbReference type="CDD" id="cd03241">
    <property type="entry name" value="ABC_RecN"/>
    <property type="match status" value="2"/>
</dbReference>
<dbReference type="Gene3D" id="3.40.50.300">
    <property type="entry name" value="P-loop containing nucleotide triphosphate hydrolases"/>
    <property type="match status" value="2"/>
</dbReference>
<dbReference type="GO" id="GO:0006310">
    <property type="term" value="P:DNA recombination"/>
    <property type="evidence" value="ECO:0007669"/>
    <property type="project" value="InterPro"/>
</dbReference>
<keyword evidence="5 9" id="KW-0227">DNA damage</keyword>
<dbReference type="SUPFAM" id="SSF58104">
    <property type="entry name" value="Methyl-accepting chemotaxis protein (MCP) signaling domain"/>
    <property type="match status" value="1"/>
</dbReference>
<dbReference type="GO" id="GO:0043590">
    <property type="term" value="C:bacterial nucleoid"/>
    <property type="evidence" value="ECO:0007669"/>
    <property type="project" value="TreeGrafter"/>
</dbReference>
<keyword evidence="7 9" id="KW-0234">DNA repair</keyword>
<evidence type="ECO:0000256" key="4">
    <source>
        <dbReference type="ARBA" id="ARBA00022741"/>
    </source>
</evidence>
<dbReference type="Proteomes" id="UP000050502">
    <property type="component" value="Unassembled WGS sequence"/>
</dbReference>
<evidence type="ECO:0000256" key="9">
    <source>
        <dbReference type="PIRNR" id="PIRNR003128"/>
    </source>
</evidence>
<keyword evidence="4" id="KW-0547">Nucleotide-binding</keyword>
<evidence type="ECO:0000256" key="7">
    <source>
        <dbReference type="ARBA" id="ARBA00023204"/>
    </source>
</evidence>
<dbReference type="FunFam" id="3.40.50.300:FF:000319">
    <property type="entry name" value="DNA repair protein RecN"/>
    <property type="match status" value="1"/>
</dbReference>
<proteinExistence type="inferred from homology"/>
<evidence type="ECO:0000256" key="5">
    <source>
        <dbReference type="ARBA" id="ARBA00022763"/>
    </source>
</evidence>
<dbReference type="PANTHER" id="PTHR11059:SF0">
    <property type="entry name" value="DNA REPAIR PROTEIN RECN"/>
    <property type="match status" value="1"/>
</dbReference>
<dbReference type="Proteomes" id="UP000037784">
    <property type="component" value="Unassembled WGS sequence"/>
</dbReference>
<evidence type="ECO:0000256" key="1">
    <source>
        <dbReference type="ARBA" id="ARBA00003618"/>
    </source>
</evidence>
<dbReference type="PANTHER" id="PTHR11059">
    <property type="entry name" value="DNA REPAIR PROTEIN RECN"/>
    <property type="match status" value="1"/>
</dbReference>
<keyword evidence="14" id="KW-1185">Reference proteome</keyword>
<dbReference type="EMBL" id="LGKN01000005">
    <property type="protein sequence ID" value="KPL87720.1"/>
    <property type="molecule type" value="Genomic_DNA"/>
</dbReference>
<dbReference type="STRING" id="872965.SE16_08990"/>
<evidence type="ECO:0000313" key="14">
    <source>
        <dbReference type="Proteomes" id="UP000037784"/>
    </source>
</evidence>